<keyword evidence="4" id="KW-1185">Reference proteome</keyword>
<feature type="compositionally biased region" description="Basic residues" evidence="1">
    <location>
        <begin position="111"/>
        <end position="123"/>
    </location>
</feature>
<dbReference type="OMA" id="RDAWHIS"/>
<protein>
    <submittedName>
        <fullName evidence="3">Uncharacterized protein</fullName>
    </submittedName>
</protein>
<feature type="compositionally biased region" description="Basic and acidic residues" evidence="1">
    <location>
        <begin position="43"/>
        <end position="58"/>
    </location>
</feature>
<dbReference type="GeneID" id="5892066"/>
<gene>
    <name evidence="3" type="ORF">MONBRDRAFT_26526</name>
</gene>
<dbReference type="KEGG" id="mbr:MONBRDRAFT_26526"/>
<evidence type="ECO:0000313" key="3">
    <source>
        <dbReference type="EMBL" id="EDQ88400.1"/>
    </source>
</evidence>
<dbReference type="Proteomes" id="UP000001357">
    <property type="component" value="Unassembled WGS sequence"/>
</dbReference>
<evidence type="ECO:0000256" key="2">
    <source>
        <dbReference type="SAM" id="Phobius"/>
    </source>
</evidence>
<evidence type="ECO:0000256" key="1">
    <source>
        <dbReference type="SAM" id="MobiDB-lite"/>
    </source>
</evidence>
<dbReference type="SUPFAM" id="SSF48371">
    <property type="entry name" value="ARM repeat"/>
    <property type="match status" value="1"/>
</dbReference>
<sequence>MCTHGQAFWSASPANFTQPYPPVLTLDKGQGKKSRKAQAKAAKAAEDMTQEEKDKLMREAGLASAPLDVKPTQLQQAMDILEKRERRAKGGESAAAVPEPPAAQPDAATTSKKKKSRPAKKQSRSVADATEENVRKSVGQLDVVQIELAVQVASERIRDSAVERLKAMVESLVAQLKDVKSVKSPVSDLPLSACPPDVAALFEEAMKGMDQKEIAAVFRMYLVDAIQRKQQGVTNLPIQLFHQLAIRAVARDKSSHYSVADDALNAVIESFKGAMPQDYVAVPTLWTLNQFIVGGMRMSFLRVFVRFYLLLLSDHCSEKVKMAACQGLDLLFPQGEHKRNIAFCQDVVKQAKNAQLTPKQLIRVILVAYSTAVKRTPEQTKILQHAYPYLRELAVRRSEQMPKCVLELLETLESESANDQDVRLQLCMSINYCATLDPVATLRTIISAMRKFPLGVAVLVELLNTKLWSAKSLSCKRSPSLWLHAMGTLQTQAGKVLEGVSKPAQRDAYKRVQAAAEALATRLEPLAQTEKSNVESAKQRRKTSNAITWSLIFALVASLALFFLLSLHLMCRYGQEHGLANKPDFIIAACSEAEAQGVLSKIDEAYLAALPYASQAEEWGKRGWARFLEAAAPMAEPITPYVVPYWQMGLDVVNNELYPRLQAVWVAAEPQLTAAWAKAWECMLSVWHAALPHLQQVRASVIPKIQELWAQAAPHMRAAYTQALDMMSMAAEAMQPWLADILASCRDAWHISYAYAQELLARYQH</sequence>
<accession>A9V2M2</accession>
<dbReference type="AlphaFoldDB" id="A9V2M2"/>
<feature type="region of interest" description="Disordered" evidence="1">
    <location>
        <begin position="10"/>
        <end position="132"/>
    </location>
</feature>
<organism evidence="3 4">
    <name type="scientific">Monosiga brevicollis</name>
    <name type="common">Choanoflagellate</name>
    <dbReference type="NCBI Taxonomy" id="81824"/>
    <lineage>
        <taxon>Eukaryota</taxon>
        <taxon>Choanoflagellata</taxon>
        <taxon>Craspedida</taxon>
        <taxon>Salpingoecidae</taxon>
        <taxon>Monosiga</taxon>
    </lineage>
</organism>
<dbReference type="InterPro" id="IPR016024">
    <property type="entry name" value="ARM-type_fold"/>
</dbReference>
<feature type="transmembrane region" description="Helical" evidence="2">
    <location>
        <begin position="546"/>
        <end position="567"/>
    </location>
</feature>
<dbReference type="InParanoid" id="A9V2M2"/>
<dbReference type="RefSeq" id="XP_001746993.1">
    <property type="nucleotide sequence ID" value="XM_001746941.1"/>
</dbReference>
<dbReference type="EMBL" id="CH991555">
    <property type="protein sequence ID" value="EDQ88400.1"/>
    <property type="molecule type" value="Genomic_DNA"/>
</dbReference>
<keyword evidence="2" id="KW-0472">Membrane</keyword>
<evidence type="ECO:0000313" key="4">
    <source>
        <dbReference type="Proteomes" id="UP000001357"/>
    </source>
</evidence>
<name>A9V2M2_MONBE</name>
<keyword evidence="2" id="KW-0812">Transmembrane</keyword>
<feature type="compositionally biased region" description="Basic and acidic residues" evidence="1">
    <location>
        <begin position="80"/>
        <end position="90"/>
    </location>
</feature>
<proteinExistence type="predicted"/>
<keyword evidence="2" id="KW-1133">Transmembrane helix</keyword>
<reference evidence="3 4" key="1">
    <citation type="journal article" date="2008" name="Nature">
        <title>The genome of the choanoflagellate Monosiga brevicollis and the origin of metazoans.</title>
        <authorList>
            <consortium name="JGI Sequencing"/>
            <person name="King N."/>
            <person name="Westbrook M.J."/>
            <person name="Young S.L."/>
            <person name="Kuo A."/>
            <person name="Abedin M."/>
            <person name="Chapman J."/>
            <person name="Fairclough S."/>
            <person name="Hellsten U."/>
            <person name="Isogai Y."/>
            <person name="Letunic I."/>
            <person name="Marr M."/>
            <person name="Pincus D."/>
            <person name="Putnam N."/>
            <person name="Rokas A."/>
            <person name="Wright K.J."/>
            <person name="Zuzow R."/>
            <person name="Dirks W."/>
            <person name="Good M."/>
            <person name="Goodstein D."/>
            <person name="Lemons D."/>
            <person name="Li W."/>
            <person name="Lyons J.B."/>
            <person name="Morris A."/>
            <person name="Nichols S."/>
            <person name="Richter D.J."/>
            <person name="Salamov A."/>
            <person name="Bork P."/>
            <person name="Lim W.A."/>
            <person name="Manning G."/>
            <person name="Miller W.T."/>
            <person name="McGinnis W."/>
            <person name="Shapiro H."/>
            <person name="Tjian R."/>
            <person name="Grigoriev I.V."/>
            <person name="Rokhsar D."/>
        </authorList>
    </citation>
    <scope>NUCLEOTIDE SEQUENCE [LARGE SCALE GENOMIC DNA]</scope>
    <source>
        <strain evidence="4">MX1 / ATCC 50154</strain>
    </source>
</reference>